<reference evidence="1" key="1">
    <citation type="submission" date="2018-02" db="EMBL/GenBank/DDBJ databases">
        <title>Rhizophora mucronata_Transcriptome.</title>
        <authorList>
            <person name="Meera S.P."/>
            <person name="Sreeshan A."/>
            <person name="Augustine A."/>
        </authorList>
    </citation>
    <scope>NUCLEOTIDE SEQUENCE</scope>
    <source>
        <tissue evidence="1">Leaf</tissue>
    </source>
</reference>
<organism evidence="1">
    <name type="scientific">Rhizophora mucronata</name>
    <name type="common">Asiatic mangrove</name>
    <dbReference type="NCBI Taxonomy" id="61149"/>
    <lineage>
        <taxon>Eukaryota</taxon>
        <taxon>Viridiplantae</taxon>
        <taxon>Streptophyta</taxon>
        <taxon>Embryophyta</taxon>
        <taxon>Tracheophyta</taxon>
        <taxon>Spermatophyta</taxon>
        <taxon>Magnoliopsida</taxon>
        <taxon>eudicotyledons</taxon>
        <taxon>Gunneridae</taxon>
        <taxon>Pentapetalae</taxon>
        <taxon>rosids</taxon>
        <taxon>fabids</taxon>
        <taxon>Malpighiales</taxon>
        <taxon>Rhizophoraceae</taxon>
        <taxon>Rhizophora</taxon>
    </lineage>
</organism>
<dbReference type="AlphaFoldDB" id="A0A2P2QW09"/>
<evidence type="ECO:0000313" key="1">
    <source>
        <dbReference type="EMBL" id="MBX71192.1"/>
    </source>
</evidence>
<accession>A0A2P2QW09</accession>
<protein>
    <submittedName>
        <fullName evidence="1">Uncharacterized protein</fullName>
    </submittedName>
</protein>
<name>A0A2P2QW09_RHIMU</name>
<dbReference type="EMBL" id="GGEC01090708">
    <property type="protein sequence ID" value="MBX71192.1"/>
    <property type="molecule type" value="Transcribed_RNA"/>
</dbReference>
<proteinExistence type="predicted"/>
<sequence length="25" mass="2924">MGRKLGQLFSVVLPVDQDIYLVYLR</sequence>